<evidence type="ECO:0000313" key="1">
    <source>
        <dbReference type="Proteomes" id="UP000035680"/>
    </source>
</evidence>
<reference evidence="1" key="1">
    <citation type="submission" date="2014-07" db="EMBL/GenBank/DDBJ databases">
        <authorList>
            <person name="Martin A.A"/>
            <person name="De Silva N."/>
        </authorList>
    </citation>
    <scope>NUCLEOTIDE SEQUENCE</scope>
</reference>
<dbReference type="Proteomes" id="UP000035680">
    <property type="component" value="Unassembled WGS sequence"/>
</dbReference>
<reference evidence="2" key="2">
    <citation type="submission" date="2015-08" db="UniProtKB">
        <authorList>
            <consortium name="WormBaseParasite"/>
        </authorList>
    </citation>
    <scope>IDENTIFICATION</scope>
</reference>
<evidence type="ECO:0000313" key="2">
    <source>
        <dbReference type="WBParaSite" id="SVE_1948400.1"/>
    </source>
</evidence>
<sequence length="113" mass="12508">MIWLDESTQYAIGVVYQIAKTLASILHIPISDDALQRLAEDNYLLANASEKHRRKTLTAELKRLHPSIATTNIPQAQTSPTTKFRLRSTVNSVGEAPNSNLQLPISNIPTITT</sequence>
<protein>
    <submittedName>
        <fullName evidence="2">Transposase</fullName>
    </submittedName>
</protein>
<proteinExistence type="predicted"/>
<organism evidence="1 2">
    <name type="scientific">Strongyloides venezuelensis</name>
    <name type="common">Threadworm</name>
    <dbReference type="NCBI Taxonomy" id="75913"/>
    <lineage>
        <taxon>Eukaryota</taxon>
        <taxon>Metazoa</taxon>
        <taxon>Ecdysozoa</taxon>
        <taxon>Nematoda</taxon>
        <taxon>Chromadorea</taxon>
        <taxon>Rhabditida</taxon>
        <taxon>Tylenchina</taxon>
        <taxon>Panagrolaimomorpha</taxon>
        <taxon>Strongyloidoidea</taxon>
        <taxon>Strongyloididae</taxon>
        <taxon>Strongyloides</taxon>
    </lineage>
</organism>
<accession>A0A0K0G424</accession>
<name>A0A0K0G424_STRVS</name>
<dbReference type="AlphaFoldDB" id="A0A0K0G424"/>
<keyword evidence="1" id="KW-1185">Reference proteome</keyword>
<dbReference type="WBParaSite" id="SVE_1948400.1">
    <property type="protein sequence ID" value="SVE_1948400.1"/>
    <property type="gene ID" value="SVE_1948400"/>
</dbReference>